<sequence>MFEGLLKSKFYTKCKSAIKLTKTRLEMIRRKRNAMQKYLKNDIADLLKNGLDTNAYGRAEGLLVELNMSRCYDFVEQFSGCISNHLSVMNKQRECPEECREAVPSLMLAAARFADLPELRELRSIFIERYGNSLESFVNQEFVKINSMPPTKDMKLQLLQDIALESGMEWDSKALEQKLYKPPASKQDWSNDDKYKSHKSRNEFIQKTENHDAGYNKHNNVKEYTEDLSFHGRKEVSNDAYKLQNRKENDQQNDSNSVKSVSQGEVEDKMPFYHKLIPPPYIKPIVSKNETSSEVPPADSGGEGTGTGHTNLNGHVDGENNNNSSVGEAKPKPRSVRRRPLKPPPGHDDDTGSGSVKGDEMRKMNSNGMKQEDADQGLKDEEERKMDRLLMHYSTKQSRYGHGKVEEALKPPPSQEAIAGTSNAMTRKNRDGRTARATSFPLEQTSPTEATKGPARASSFQPDMLNANGHVHPKLLDYDDFVARLAALREDQK</sequence>
<name>A0A5B7ARV9_DAVIN</name>
<protein>
    <submittedName>
        <fullName evidence="3">Putative Regulator of Vps4 activity in the MVB pathway protein</fullName>
    </submittedName>
</protein>
<feature type="compositionally biased region" description="Polar residues" evidence="2">
    <location>
        <begin position="252"/>
        <end position="263"/>
    </location>
</feature>
<dbReference type="PANTHER" id="PTHR12161">
    <property type="entry name" value="IST1 FAMILY MEMBER"/>
    <property type="match status" value="1"/>
</dbReference>
<feature type="region of interest" description="Disordered" evidence="2">
    <location>
        <begin position="181"/>
        <end position="200"/>
    </location>
</feature>
<evidence type="ECO:0000313" key="3">
    <source>
        <dbReference type="EMBL" id="MPA59279.1"/>
    </source>
</evidence>
<dbReference type="Gene3D" id="1.20.1260.60">
    <property type="entry name" value="Vacuolar protein sorting-associated protein Ist1"/>
    <property type="match status" value="1"/>
</dbReference>
<dbReference type="InterPro" id="IPR005061">
    <property type="entry name" value="Ist1"/>
</dbReference>
<feature type="region of interest" description="Disordered" evidence="2">
    <location>
        <begin position="246"/>
        <end position="266"/>
    </location>
</feature>
<accession>A0A5B7ARV9</accession>
<comment type="similarity">
    <text evidence="1">Belongs to the IST1 family.</text>
</comment>
<dbReference type="InterPro" id="IPR042277">
    <property type="entry name" value="IST1-like"/>
</dbReference>
<dbReference type="PANTHER" id="PTHR12161:SF14">
    <property type="entry name" value="REGULATOR OF VPS4 ACTIVITY IN THE MVB PATHWAY PROTEIN"/>
    <property type="match status" value="1"/>
</dbReference>
<dbReference type="Pfam" id="PF03398">
    <property type="entry name" value="Ist1"/>
    <property type="match status" value="1"/>
</dbReference>
<gene>
    <name evidence="3" type="ORF">Din_028720</name>
</gene>
<evidence type="ECO:0000256" key="2">
    <source>
        <dbReference type="SAM" id="MobiDB-lite"/>
    </source>
</evidence>
<feature type="compositionally biased region" description="Basic residues" evidence="2">
    <location>
        <begin position="332"/>
        <end position="341"/>
    </location>
</feature>
<dbReference type="GO" id="GO:0015031">
    <property type="term" value="P:protein transport"/>
    <property type="evidence" value="ECO:0007669"/>
    <property type="project" value="InterPro"/>
</dbReference>
<feature type="region of interest" description="Disordered" evidence="2">
    <location>
        <begin position="284"/>
        <end position="466"/>
    </location>
</feature>
<evidence type="ECO:0000256" key="1">
    <source>
        <dbReference type="ARBA" id="ARBA00005536"/>
    </source>
</evidence>
<reference evidence="3" key="1">
    <citation type="submission" date="2019-08" db="EMBL/GenBank/DDBJ databases">
        <title>Reference gene set and small RNA set construction with multiple tissues from Davidia involucrata Baill.</title>
        <authorList>
            <person name="Yang H."/>
            <person name="Zhou C."/>
            <person name="Li G."/>
            <person name="Wang J."/>
            <person name="Gao P."/>
            <person name="Wang M."/>
            <person name="Wang R."/>
            <person name="Zhao Y."/>
        </authorList>
    </citation>
    <scope>NUCLEOTIDE SEQUENCE</scope>
    <source>
        <tissue evidence="3">Mixed with DoveR01_LX</tissue>
    </source>
</reference>
<dbReference type="FunFam" id="1.20.1260.60:FF:000002">
    <property type="entry name" value="Vacuolar protein sorting-associated protein IST1"/>
    <property type="match status" value="1"/>
</dbReference>
<proteinExistence type="inferred from homology"/>
<dbReference type="EMBL" id="GHES01028720">
    <property type="protein sequence ID" value="MPA59279.1"/>
    <property type="molecule type" value="Transcribed_RNA"/>
</dbReference>
<feature type="compositionally biased region" description="Basic and acidic residues" evidence="2">
    <location>
        <begin position="370"/>
        <end position="390"/>
    </location>
</feature>
<dbReference type="AlphaFoldDB" id="A0A5B7ARV9"/>
<feature type="compositionally biased region" description="Basic and acidic residues" evidence="2">
    <location>
        <begin position="189"/>
        <end position="200"/>
    </location>
</feature>
<organism evidence="3">
    <name type="scientific">Davidia involucrata</name>
    <name type="common">Dove tree</name>
    <dbReference type="NCBI Taxonomy" id="16924"/>
    <lineage>
        <taxon>Eukaryota</taxon>
        <taxon>Viridiplantae</taxon>
        <taxon>Streptophyta</taxon>
        <taxon>Embryophyta</taxon>
        <taxon>Tracheophyta</taxon>
        <taxon>Spermatophyta</taxon>
        <taxon>Magnoliopsida</taxon>
        <taxon>eudicotyledons</taxon>
        <taxon>Gunneridae</taxon>
        <taxon>Pentapetalae</taxon>
        <taxon>asterids</taxon>
        <taxon>Cornales</taxon>
        <taxon>Nyssaceae</taxon>
        <taxon>Davidia</taxon>
    </lineage>
</organism>